<reference evidence="2 3" key="1">
    <citation type="submission" date="2021-08" db="EMBL/GenBank/DDBJ databases">
        <authorList>
            <person name="Peeters C."/>
        </authorList>
    </citation>
    <scope>NUCLEOTIDE SEQUENCE [LARGE SCALE GENOMIC DNA]</scope>
    <source>
        <strain evidence="2 3">LMG 21510</strain>
    </source>
</reference>
<proteinExistence type="predicted"/>
<dbReference type="Pfam" id="PF03929">
    <property type="entry name" value="PepSY_TM"/>
    <property type="match status" value="1"/>
</dbReference>
<evidence type="ECO:0000256" key="1">
    <source>
        <dbReference type="SAM" id="Phobius"/>
    </source>
</evidence>
<keyword evidence="1" id="KW-0472">Membrane</keyword>
<dbReference type="Proteomes" id="UP000721236">
    <property type="component" value="Unassembled WGS sequence"/>
</dbReference>
<organism evidence="2 3">
    <name type="scientific">Cupriavidus respiraculi</name>
    <dbReference type="NCBI Taxonomy" id="195930"/>
    <lineage>
        <taxon>Bacteria</taxon>
        <taxon>Pseudomonadati</taxon>
        <taxon>Pseudomonadota</taxon>
        <taxon>Betaproteobacteria</taxon>
        <taxon>Burkholderiales</taxon>
        <taxon>Burkholderiaceae</taxon>
        <taxon>Cupriavidus</taxon>
    </lineage>
</organism>
<sequence length="495" mass="53704">MPLRSAAKRLTYLVHRWTGVAGCALMALWFFSGVVMLFVGYPKLTPAERLAALPPLPASGCCVPPDANAAAATLTSIAARPHYVLHGADHRLRVVDAVTGQPAPPVDANAALASARAFLPGATARYAGQIVEDRWTHSRGLDAHRPLHAVRMLGERPATLYVSSATGQVVLDAPLAQQRWNYVGAWLHWLYVFRDRSADPVWSWTVIVLSAACTVTALTGALVGVWRWRFGRGYKSGSRSPYRKPWMRWHHIVGLLFAGIVCTWIFSGLMSMNPLGIFDARGAKPDLAAYRGGDGTVSAAAPDVSAALRTLHAAGFRPVEIGWKRLNGQGYLLAYDGAGRTRLLTGAGGTPHVGTDWGEADALAAAARLLPARVAEHQRIAHYDAYYYGRHPEAMNGAAVRGLPALRVDFGDPGRTRVYIDLRTGDVVLSMDRAQRTGRWLFSFLHSWDTPWLLAGGTWRDIVLILLSLGGFALSGTGIVIGIARLRQWARATLS</sequence>
<feature type="transmembrane region" description="Helical" evidence="1">
    <location>
        <begin position="462"/>
        <end position="484"/>
    </location>
</feature>
<keyword evidence="3" id="KW-1185">Reference proteome</keyword>
<evidence type="ECO:0000313" key="3">
    <source>
        <dbReference type="Proteomes" id="UP000721236"/>
    </source>
</evidence>
<feature type="transmembrane region" description="Helical" evidence="1">
    <location>
        <begin position="201"/>
        <end position="228"/>
    </location>
</feature>
<evidence type="ECO:0000313" key="2">
    <source>
        <dbReference type="EMBL" id="CAG9171177.1"/>
    </source>
</evidence>
<comment type="caution">
    <text evidence="2">The sequence shown here is derived from an EMBL/GenBank/DDBJ whole genome shotgun (WGS) entry which is preliminary data.</text>
</comment>
<feature type="transmembrane region" description="Helical" evidence="1">
    <location>
        <begin position="249"/>
        <end position="266"/>
    </location>
</feature>
<keyword evidence="1" id="KW-0812">Transmembrane</keyword>
<dbReference type="EMBL" id="CAJZAH010000002">
    <property type="protein sequence ID" value="CAG9171177.1"/>
    <property type="molecule type" value="Genomic_DNA"/>
</dbReference>
<dbReference type="PANTHER" id="PTHR34219:SF6">
    <property type="entry name" value="BLR3280 PROTEIN"/>
    <property type="match status" value="1"/>
</dbReference>
<name>A0ABN7YGY5_9BURK</name>
<accession>A0ABN7YGY5</accession>
<keyword evidence="1" id="KW-1133">Transmembrane helix</keyword>
<dbReference type="InterPro" id="IPR005625">
    <property type="entry name" value="PepSY-ass_TM"/>
</dbReference>
<gene>
    <name evidence="2" type="ORF">LMG21510_01569</name>
</gene>
<protein>
    <recommendedName>
        <fullName evidence="4">PepSY domain-containing protein</fullName>
    </recommendedName>
</protein>
<feature type="transmembrane region" description="Helical" evidence="1">
    <location>
        <begin position="20"/>
        <end position="41"/>
    </location>
</feature>
<evidence type="ECO:0008006" key="4">
    <source>
        <dbReference type="Google" id="ProtNLM"/>
    </source>
</evidence>
<dbReference type="PANTHER" id="PTHR34219">
    <property type="entry name" value="IRON-REGULATED INNER MEMBRANE PROTEIN-RELATED"/>
    <property type="match status" value="1"/>
</dbReference>
<dbReference type="RefSeq" id="WP_224040930.1">
    <property type="nucleotide sequence ID" value="NZ_CAJZAH010000002.1"/>
</dbReference>